<gene>
    <name evidence="3" type="ORF">AYI69_g4418</name>
</gene>
<dbReference type="AlphaFoldDB" id="A0A1R1YDR1"/>
<protein>
    <recommendedName>
        <fullName evidence="2">SS18 N-terminal domain-containing protein</fullName>
    </recommendedName>
</protein>
<comment type="caution">
    <text evidence="3">The sequence shown here is derived from an EMBL/GenBank/DDBJ whole genome shotgun (WGS) entry which is preliminary data.</text>
</comment>
<evidence type="ECO:0000259" key="2">
    <source>
        <dbReference type="Pfam" id="PF05030"/>
    </source>
</evidence>
<accession>A0A1R1YDR1</accession>
<dbReference type="EMBL" id="LSSM01001708">
    <property type="protein sequence ID" value="OMJ25061.1"/>
    <property type="molecule type" value="Genomic_DNA"/>
</dbReference>
<evidence type="ECO:0000256" key="1">
    <source>
        <dbReference type="ARBA" id="ARBA00007945"/>
    </source>
</evidence>
<name>A0A1R1YDR1_9FUNG</name>
<organism evidence="3 4">
    <name type="scientific">Smittium culicis</name>
    <dbReference type="NCBI Taxonomy" id="133412"/>
    <lineage>
        <taxon>Eukaryota</taxon>
        <taxon>Fungi</taxon>
        <taxon>Fungi incertae sedis</taxon>
        <taxon>Zoopagomycota</taxon>
        <taxon>Kickxellomycotina</taxon>
        <taxon>Harpellomycetes</taxon>
        <taxon>Harpellales</taxon>
        <taxon>Legeriomycetaceae</taxon>
        <taxon>Smittium</taxon>
    </lineage>
</organism>
<keyword evidence="4" id="KW-1185">Reference proteome</keyword>
<dbReference type="InterPro" id="IPR007726">
    <property type="entry name" value="SS18_N"/>
</dbReference>
<feature type="domain" description="SS18 N-terminal" evidence="2">
    <location>
        <begin position="32"/>
        <end position="81"/>
    </location>
</feature>
<comment type="similarity">
    <text evidence="1">Belongs to the SS18 family.</text>
</comment>
<sequence length="199" mass="22951">MEADSNSAHGSNSRRPQKAYIPTLKPKIVEIVLNINNELISLCKEYQNMGLVDDPEYMIYQKKLQFNIKYLSTVADYYLNPTTNEPDLTINTSYEKSSNLVKLLHQAKQEHETYVAAWKELHLSRSKVAQDALLNHDKQSLARIKQTVPCNKIVQTLANDRDLVDFNYLKTNDKNMYIPTVPFKVPPDIDLDRETDHTP</sequence>
<proteinExistence type="inferred from homology"/>
<evidence type="ECO:0000313" key="4">
    <source>
        <dbReference type="Proteomes" id="UP000187429"/>
    </source>
</evidence>
<dbReference type="OrthoDB" id="2530523at2759"/>
<evidence type="ECO:0000313" key="3">
    <source>
        <dbReference type="EMBL" id="OMJ25061.1"/>
    </source>
</evidence>
<dbReference type="Proteomes" id="UP000187429">
    <property type="component" value="Unassembled WGS sequence"/>
</dbReference>
<dbReference type="Pfam" id="PF05030">
    <property type="entry name" value="SSXT"/>
    <property type="match status" value="1"/>
</dbReference>
<reference evidence="4" key="1">
    <citation type="submission" date="2017-01" db="EMBL/GenBank/DDBJ databases">
        <authorList>
            <person name="Wang Y."/>
            <person name="White M."/>
            <person name="Kvist S."/>
            <person name="Moncalvo J.-M."/>
        </authorList>
    </citation>
    <scope>NUCLEOTIDE SEQUENCE [LARGE SCALE GENOMIC DNA]</scope>
    <source>
        <strain evidence="4">ID-206-W2</strain>
    </source>
</reference>